<reference evidence="8" key="1">
    <citation type="submission" date="2012-12" db="EMBL/GenBank/DDBJ databases">
        <authorList>
            <person name="Hellsten U."/>
            <person name="Grimwood J."/>
            <person name="Chapman J.A."/>
            <person name="Shapiro H."/>
            <person name="Aerts A."/>
            <person name="Otillar R.P."/>
            <person name="Terry A.Y."/>
            <person name="Boore J.L."/>
            <person name="Simakov O."/>
            <person name="Marletaz F."/>
            <person name="Cho S.-J."/>
            <person name="Edsinger-Gonzales E."/>
            <person name="Havlak P."/>
            <person name="Kuo D.-H."/>
            <person name="Larsson T."/>
            <person name="Lv J."/>
            <person name="Arendt D."/>
            <person name="Savage R."/>
            <person name="Osoegawa K."/>
            <person name="de Jong P."/>
            <person name="Lindberg D.R."/>
            <person name="Seaver E.C."/>
            <person name="Weisblat D.A."/>
            <person name="Putnam N.H."/>
            <person name="Grigoriev I.V."/>
            <person name="Rokhsar D.S."/>
        </authorList>
    </citation>
    <scope>NUCLEOTIDE SEQUENCE</scope>
    <source>
        <strain evidence="8">I ESC-2004</strain>
    </source>
</reference>
<reference evidence="6 8" key="2">
    <citation type="journal article" date="2013" name="Nature">
        <title>Insights into bilaterian evolution from three spiralian genomes.</title>
        <authorList>
            <person name="Simakov O."/>
            <person name="Marletaz F."/>
            <person name="Cho S.J."/>
            <person name="Edsinger-Gonzales E."/>
            <person name="Havlak P."/>
            <person name="Hellsten U."/>
            <person name="Kuo D.H."/>
            <person name="Larsson T."/>
            <person name="Lv J."/>
            <person name="Arendt D."/>
            <person name="Savage R."/>
            <person name="Osoegawa K."/>
            <person name="de Jong P."/>
            <person name="Grimwood J."/>
            <person name="Chapman J.A."/>
            <person name="Shapiro H."/>
            <person name="Aerts A."/>
            <person name="Otillar R.P."/>
            <person name="Terry A.Y."/>
            <person name="Boore J.L."/>
            <person name="Grigoriev I.V."/>
            <person name="Lindberg D.R."/>
            <person name="Seaver E.C."/>
            <person name="Weisblat D.A."/>
            <person name="Putnam N.H."/>
            <person name="Rokhsar D.S."/>
        </authorList>
    </citation>
    <scope>NUCLEOTIDE SEQUENCE</scope>
    <source>
        <strain evidence="6 8">I ESC-2004</strain>
    </source>
</reference>
<evidence type="ECO:0000313" key="8">
    <source>
        <dbReference type="Proteomes" id="UP000014760"/>
    </source>
</evidence>
<dbReference type="EMBL" id="KB299856">
    <property type="protein sequence ID" value="ELU07500.1"/>
    <property type="molecule type" value="Genomic_DNA"/>
</dbReference>
<dbReference type="GO" id="GO:0003834">
    <property type="term" value="F:beta-carotene 15,15'-dioxygenase activity"/>
    <property type="evidence" value="ECO:0007669"/>
    <property type="project" value="TreeGrafter"/>
</dbReference>
<dbReference type="OMA" id="GFHGCWV"/>
<keyword evidence="3" id="KW-0560">Oxidoreductase</keyword>
<gene>
    <name evidence="6" type="ORF">CAPTEDRAFT_204111</name>
</gene>
<dbReference type="HOGENOM" id="CLU_143716_0_0_1"/>
<evidence type="ECO:0000256" key="3">
    <source>
        <dbReference type="ARBA" id="ARBA00023002"/>
    </source>
</evidence>
<evidence type="ECO:0008006" key="9">
    <source>
        <dbReference type="Google" id="ProtNLM"/>
    </source>
</evidence>
<dbReference type="GO" id="GO:0010436">
    <property type="term" value="F:carotenoid dioxygenase activity"/>
    <property type="evidence" value="ECO:0007669"/>
    <property type="project" value="TreeGrafter"/>
</dbReference>
<organism evidence="6">
    <name type="scientific">Capitella teleta</name>
    <name type="common">Polychaete worm</name>
    <dbReference type="NCBI Taxonomy" id="283909"/>
    <lineage>
        <taxon>Eukaryota</taxon>
        <taxon>Metazoa</taxon>
        <taxon>Spiralia</taxon>
        <taxon>Lophotrochozoa</taxon>
        <taxon>Annelida</taxon>
        <taxon>Polychaeta</taxon>
        <taxon>Sedentaria</taxon>
        <taxon>Scolecida</taxon>
        <taxon>Capitellidae</taxon>
        <taxon>Capitella</taxon>
    </lineage>
</organism>
<keyword evidence="4 5" id="KW-0408">Iron</keyword>
<evidence type="ECO:0000256" key="5">
    <source>
        <dbReference type="PIRSR" id="PIRSR604294-1"/>
    </source>
</evidence>
<dbReference type="OrthoDB" id="407010at2759"/>
<comment type="cofactor">
    <cofactor evidence="5">
        <name>Fe(2+)</name>
        <dbReference type="ChEBI" id="CHEBI:29033"/>
    </cofactor>
    <text evidence="5">Binds 1 Fe(2+) ion per subunit.</text>
</comment>
<sequence>MARINDFRAQTHHHHLPTGSIRMDNLEYHPGFESVSQLEMPVINQGYLSRKYCFVYELIGGEYRMTDVRIVKKDLCNRGRDRMWSKDNHFSSEPRFFPKPGSLDEDDGVLFTNVLDGQTGRSYLLILDGQTLDEINTGYRPTWIPYTLHGRFFE</sequence>
<dbReference type="EnsemblMetazoa" id="CapteT204111">
    <property type="protein sequence ID" value="CapteP204111"/>
    <property type="gene ID" value="CapteG204111"/>
</dbReference>
<dbReference type="GO" id="GO:0046872">
    <property type="term" value="F:metal ion binding"/>
    <property type="evidence" value="ECO:0007669"/>
    <property type="project" value="UniProtKB-KW"/>
</dbReference>
<accession>R7UMQ6</accession>
<comment type="similarity">
    <text evidence="1">Belongs to the carotenoid oxygenase family.</text>
</comment>
<proteinExistence type="inferred from homology"/>
<dbReference type="GO" id="GO:0016121">
    <property type="term" value="P:carotene catabolic process"/>
    <property type="evidence" value="ECO:0007669"/>
    <property type="project" value="TreeGrafter"/>
</dbReference>
<reference evidence="7" key="3">
    <citation type="submission" date="2015-06" db="UniProtKB">
        <authorList>
            <consortium name="EnsemblMetazoa"/>
        </authorList>
    </citation>
    <scope>IDENTIFICATION</scope>
</reference>
<name>R7UMQ6_CAPTE</name>
<dbReference type="AlphaFoldDB" id="R7UMQ6"/>
<evidence type="ECO:0000256" key="1">
    <source>
        <dbReference type="ARBA" id="ARBA00006787"/>
    </source>
</evidence>
<dbReference type="PANTHER" id="PTHR10543:SF24">
    <property type="entry name" value="CAROTENOID ISOMEROOXYGENASE"/>
    <property type="match status" value="1"/>
</dbReference>
<evidence type="ECO:0000256" key="4">
    <source>
        <dbReference type="ARBA" id="ARBA00023004"/>
    </source>
</evidence>
<dbReference type="STRING" id="283909.R7UMQ6"/>
<dbReference type="Proteomes" id="UP000014760">
    <property type="component" value="Unassembled WGS sequence"/>
</dbReference>
<evidence type="ECO:0000256" key="2">
    <source>
        <dbReference type="ARBA" id="ARBA00022723"/>
    </source>
</evidence>
<feature type="binding site" evidence="5">
    <location>
        <position position="149"/>
    </location>
    <ligand>
        <name>Fe cation</name>
        <dbReference type="ChEBI" id="CHEBI:24875"/>
        <note>catalytic</note>
    </ligand>
</feature>
<keyword evidence="2 5" id="KW-0479">Metal-binding</keyword>
<evidence type="ECO:0000313" key="7">
    <source>
        <dbReference type="EnsemblMetazoa" id="CapteP204111"/>
    </source>
</evidence>
<dbReference type="Pfam" id="PF03055">
    <property type="entry name" value="RPE65"/>
    <property type="match status" value="1"/>
</dbReference>
<protein>
    <recommendedName>
        <fullName evidence="9">Dioxygenase</fullName>
    </recommendedName>
</protein>
<dbReference type="PANTHER" id="PTHR10543">
    <property type="entry name" value="BETA-CAROTENE DIOXYGENASE"/>
    <property type="match status" value="1"/>
</dbReference>
<dbReference type="InterPro" id="IPR004294">
    <property type="entry name" value="Carotenoid_Oase"/>
</dbReference>
<keyword evidence="8" id="KW-1185">Reference proteome</keyword>
<dbReference type="GO" id="GO:0042574">
    <property type="term" value="P:retinal metabolic process"/>
    <property type="evidence" value="ECO:0007669"/>
    <property type="project" value="TreeGrafter"/>
</dbReference>
<dbReference type="EMBL" id="AMQN01007053">
    <property type="status" value="NOT_ANNOTATED_CDS"/>
    <property type="molecule type" value="Genomic_DNA"/>
</dbReference>
<evidence type="ECO:0000313" key="6">
    <source>
        <dbReference type="EMBL" id="ELU07500.1"/>
    </source>
</evidence>